<dbReference type="Proteomes" id="UP000033664">
    <property type="component" value="Unassembled WGS sequence"/>
</dbReference>
<proteinExistence type="predicted"/>
<dbReference type="eggNOG" id="ENOG502ZBRN">
    <property type="taxonomic scope" value="Bacteria"/>
</dbReference>
<keyword evidence="2" id="KW-1185">Reference proteome</keyword>
<comment type="caution">
    <text evidence="1">The sequence shown here is derived from an EMBL/GenBank/DDBJ whole genome shotgun (WGS) entry which is preliminary data.</text>
</comment>
<dbReference type="AlphaFoldDB" id="A0A0F4PTM5"/>
<dbReference type="GeneID" id="58229149"/>
<organism evidence="1 2">
    <name type="scientific">Pseudoalteromonas ruthenica</name>
    <dbReference type="NCBI Taxonomy" id="151081"/>
    <lineage>
        <taxon>Bacteria</taxon>
        <taxon>Pseudomonadati</taxon>
        <taxon>Pseudomonadota</taxon>
        <taxon>Gammaproteobacteria</taxon>
        <taxon>Alteromonadales</taxon>
        <taxon>Pseudoalteromonadaceae</taxon>
        <taxon>Pseudoalteromonas</taxon>
    </lineage>
</organism>
<protein>
    <submittedName>
        <fullName evidence="1">Uncharacterized protein</fullName>
    </submittedName>
</protein>
<dbReference type="RefSeq" id="WP_045979569.1">
    <property type="nucleotide sequence ID" value="NZ_JXXY01000010.1"/>
</dbReference>
<accession>A0A0F4PTM5</accession>
<dbReference type="OrthoDB" id="6301382at2"/>
<reference evidence="1 2" key="1">
    <citation type="journal article" date="2015" name="BMC Genomics">
        <title>Genome mining reveals unlocked bioactive potential of marine Gram-negative bacteria.</title>
        <authorList>
            <person name="Machado H."/>
            <person name="Sonnenschein E.C."/>
            <person name="Melchiorsen J."/>
            <person name="Gram L."/>
        </authorList>
    </citation>
    <scope>NUCLEOTIDE SEQUENCE [LARGE SCALE GENOMIC DNA]</scope>
    <source>
        <strain evidence="1 2">S3137</strain>
    </source>
</reference>
<dbReference type="PATRIC" id="fig|151081.8.peg.2155"/>
<name>A0A0F4PTM5_9GAMM</name>
<dbReference type="EMBL" id="JXXZ01000010">
    <property type="protein sequence ID" value="KJY98398.1"/>
    <property type="molecule type" value="Genomic_DNA"/>
</dbReference>
<gene>
    <name evidence="1" type="ORF">TW72_11670</name>
</gene>
<evidence type="ECO:0000313" key="1">
    <source>
        <dbReference type="EMBL" id="KJY98398.1"/>
    </source>
</evidence>
<evidence type="ECO:0000313" key="2">
    <source>
        <dbReference type="Proteomes" id="UP000033664"/>
    </source>
</evidence>
<sequence>MDKDLSNYLLIDSDPLLSRAFCANPYAHTVIVAGANTRHMVKLMFDQQVKDYCYCDFDNEISVAELSSYASRHHSVAGVLVFSCAYESASNSFKWVIDSLHENRLLINKQGADYHLTPLTTPYHQNHLSCNQDPDILAHLGD</sequence>